<dbReference type="InterPro" id="IPR000873">
    <property type="entry name" value="AMP-dep_synth/lig_dom"/>
</dbReference>
<dbReference type="Pfam" id="PF00501">
    <property type="entry name" value="AMP-binding"/>
    <property type="match status" value="1"/>
</dbReference>
<gene>
    <name evidence="2" type="ORF">OMED0936_LOCUS124</name>
</gene>
<dbReference type="Pfam" id="PF12796">
    <property type="entry name" value="Ank_2"/>
    <property type="match status" value="1"/>
</dbReference>
<dbReference type="GO" id="GO:0005737">
    <property type="term" value="C:cytoplasm"/>
    <property type="evidence" value="ECO:0007669"/>
    <property type="project" value="TreeGrafter"/>
</dbReference>
<dbReference type="AlphaFoldDB" id="A0A7S0XJ70"/>
<dbReference type="Gene3D" id="1.10.1200.10">
    <property type="entry name" value="ACP-like"/>
    <property type="match status" value="1"/>
</dbReference>
<dbReference type="Gene3D" id="1.25.40.20">
    <property type="entry name" value="Ankyrin repeat-containing domain"/>
    <property type="match status" value="2"/>
</dbReference>
<protein>
    <recommendedName>
        <fullName evidence="1">AMP-dependent synthetase/ligase domain-containing protein</fullName>
    </recommendedName>
</protein>
<dbReference type="Gene3D" id="1.25.10.10">
    <property type="entry name" value="Leucine-rich Repeat Variant"/>
    <property type="match status" value="1"/>
</dbReference>
<reference evidence="2" key="1">
    <citation type="submission" date="2021-01" db="EMBL/GenBank/DDBJ databases">
        <authorList>
            <person name="Corre E."/>
            <person name="Pelletier E."/>
            <person name="Niang G."/>
            <person name="Scheremetjew M."/>
            <person name="Finn R."/>
            <person name="Kale V."/>
            <person name="Holt S."/>
            <person name="Cochrane G."/>
            <person name="Meng A."/>
            <person name="Brown T."/>
            <person name="Cohen L."/>
        </authorList>
    </citation>
    <scope>NUCLEOTIDE SEQUENCE</scope>
    <source>
        <strain evidence="2">Clade-D-RCC2573</strain>
    </source>
</reference>
<organism evidence="2">
    <name type="scientific">Ostreococcus mediterraneus</name>
    <dbReference type="NCBI Taxonomy" id="1486918"/>
    <lineage>
        <taxon>Eukaryota</taxon>
        <taxon>Viridiplantae</taxon>
        <taxon>Chlorophyta</taxon>
        <taxon>Mamiellophyceae</taxon>
        <taxon>Mamiellales</taxon>
        <taxon>Bathycoccaceae</taxon>
        <taxon>Ostreococcus</taxon>
    </lineage>
</organism>
<dbReference type="SMART" id="SM00185">
    <property type="entry name" value="ARM"/>
    <property type="match status" value="2"/>
</dbReference>
<dbReference type="SUPFAM" id="SSF48371">
    <property type="entry name" value="ARM repeat"/>
    <property type="match status" value="1"/>
</dbReference>
<dbReference type="SMART" id="SM00248">
    <property type="entry name" value="ANK"/>
    <property type="match status" value="4"/>
</dbReference>
<dbReference type="SUPFAM" id="SSF48403">
    <property type="entry name" value="Ankyrin repeat"/>
    <property type="match status" value="1"/>
</dbReference>
<dbReference type="InterPro" id="IPR000225">
    <property type="entry name" value="Armadillo"/>
</dbReference>
<dbReference type="InterPro" id="IPR002110">
    <property type="entry name" value="Ankyrin_rpt"/>
</dbReference>
<dbReference type="InterPro" id="IPR016024">
    <property type="entry name" value="ARM-type_fold"/>
</dbReference>
<sequence length="809" mass="87036">MIQSDFALVVRASGATHVCCTPTVFSLLRCAPSEVPTLRCVTLAGEKMSTRTLETWAPAVELYNAYGATETTVVQTYARMRVGDDARRAGKAYAIDGFACVYIAKRKDENEDECGATFIDDVGVAGEIVIGGACVSAGYVGDVARTAEAFVNTDRGRVYFTGDDGYVDESGELYVLGRRDRQVKIRGYRVELDEIEVVLRACDALVANAVVFYDVNSDDAQSSALTAHVQLRRDYDAFDDGVYARALERWARHRLPTHAVPLRYVFVDFASWPMTSSGKTCRMTLRERLLEGVTSVYRPRYEAPRNGVEHALARMWMEALGLSDERGVGALDAFDAIGGTSLNVLLVSRALVAEKSLRLAPNSSTLSSSTIGLTDGEAAALLPNDDEPAACAFGVIDGPFAPCEIFARPVLRDYADYLIANGVAVDDDDDKCSSPYSSTSDVDDFDADARCMRAACGRGVVGVVCALLHSGVEPDAECLRAAAASPSPRAISVVRALLDAGADISVPSRANTLATHIAAARGNVDMLEELIRRAPVGCAGVKDADKQTILHLAVRSGDIATIRVAITACAPLKTRQGGLEAWDRWKRTGAAWALRLGDAEAVSALRDAGAKLTDLELHVADAWRHGTLSQRTLAQRELRPSRKREASIEMMTTLGERLANSTLDAEHRVEAAAAVRELACASGANRDACRRLGIIPSLCALVREQHCVESIGALRNVAYNASTENQTVAGDAGAVEILSNVIRSRATSLQDNDDDSEDTIAAHNRRIIFAAASALKSLAFKHEANTRRVADDIIRSAKALCNIDIVEEQ</sequence>
<dbReference type="Gene3D" id="3.40.50.12780">
    <property type="entry name" value="N-terminal domain of ligase-like"/>
    <property type="match status" value="1"/>
</dbReference>
<dbReference type="PANTHER" id="PTHR45527">
    <property type="entry name" value="NONRIBOSOMAL PEPTIDE SYNTHETASE"/>
    <property type="match status" value="1"/>
</dbReference>
<dbReference type="SUPFAM" id="SSF56801">
    <property type="entry name" value="Acetyl-CoA synthetase-like"/>
    <property type="match status" value="1"/>
</dbReference>
<dbReference type="Gene3D" id="3.30.300.30">
    <property type="match status" value="1"/>
</dbReference>
<evidence type="ECO:0000259" key="1">
    <source>
        <dbReference type="Pfam" id="PF00501"/>
    </source>
</evidence>
<accession>A0A7S0XJ70</accession>
<name>A0A7S0XJ70_9CHLO</name>
<dbReference type="InterPro" id="IPR042099">
    <property type="entry name" value="ANL_N_sf"/>
</dbReference>
<dbReference type="InterPro" id="IPR045851">
    <property type="entry name" value="AMP-bd_C_sf"/>
</dbReference>
<feature type="domain" description="AMP-dependent synthetase/ligase" evidence="1">
    <location>
        <begin position="9"/>
        <end position="139"/>
    </location>
</feature>
<dbReference type="InterPro" id="IPR011989">
    <property type="entry name" value="ARM-like"/>
</dbReference>
<dbReference type="PANTHER" id="PTHR45527:SF1">
    <property type="entry name" value="FATTY ACID SYNTHASE"/>
    <property type="match status" value="1"/>
</dbReference>
<evidence type="ECO:0000313" key="2">
    <source>
        <dbReference type="EMBL" id="CAD8727216.1"/>
    </source>
</evidence>
<dbReference type="GO" id="GO:0031177">
    <property type="term" value="F:phosphopantetheine binding"/>
    <property type="evidence" value="ECO:0007669"/>
    <property type="project" value="TreeGrafter"/>
</dbReference>
<dbReference type="GO" id="GO:0044550">
    <property type="term" value="P:secondary metabolite biosynthetic process"/>
    <property type="evidence" value="ECO:0007669"/>
    <property type="project" value="TreeGrafter"/>
</dbReference>
<dbReference type="GO" id="GO:0043041">
    <property type="term" value="P:amino acid activation for nonribosomal peptide biosynthetic process"/>
    <property type="evidence" value="ECO:0007669"/>
    <property type="project" value="TreeGrafter"/>
</dbReference>
<dbReference type="EMBL" id="HBFF01000155">
    <property type="protein sequence ID" value="CAD8727216.1"/>
    <property type="molecule type" value="Transcribed_RNA"/>
</dbReference>
<dbReference type="InterPro" id="IPR036770">
    <property type="entry name" value="Ankyrin_rpt-contain_sf"/>
</dbReference>
<dbReference type="InterPro" id="IPR036736">
    <property type="entry name" value="ACP-like_sf"/>
</dbReference>
<proteinExistence type="predicted"/>